<proteinExistence type="predicted"/>
<dbReference type="VEuPathDB" id="PiroplasmaDB:BMR1_03g01150"/>
<evidence type="ECO:0000313" key="2">
    <source>
        <dbReference type="Proteomes" id="UP000002899"/>
    </source>
</evidence>
<evidence type="ECO:0000313" key="1">
    <source>
        <dbReference type="EMBL" id="SJK86313.1"/>
    </source>
</evidence>
<reference evidence="1 2" key="3">
    <citation type="journal article" date="2016" name="Sci. Rep.">
        <title>Genome-wide diversity and gene expression profiling of Babesia microti isolates identify polymorphic genes that mediate host-pathogen interactions.</title>
        <authorList>
            <person name="Silva J.C."/>
            <person name="Cornillot E."/>
            <person name="McCracken C."/>
            <person name="Usmani-Brown S."/>
            <person name="Dwivedi A."/>
            <person name="Ifeonu O.O."/>
            <person name="Crabtree J."/>
            <person name="Gotia H.T."/>
            <person name="Virji A.Z."/>
            <person name="Reynes C."/>
            <person name="Colinge J."/>
            <person name="Kumar V."/>
            <person name="Lawres L."/>
            <person name="Pazzi J.E."/>
            <person name="Pablo J.V."/>
            <person name="Hung C."/>
            <person name="Brancato J."/>
            <person name="Kumari P."/>
            <person name="Orvis J."/>
            <person name="Tretina K."/>
            <person name="Chibucos M."/>
            <person name="Ott S."/>
            <person name="Sadzewicz L."/>
            <person name="Sengamalay N."/>
            <person name="Shetty A.C."/>
            <person name="Su Q."/>
            <person name="Tallon L."/>
            <person name="Fraser C.M."/>
            <person name="Frutos R."/>
            <person name="Molina D.M."/>
            <person name="Krause P.J."/>
            <person name="Ben Mamoun C."/>
        </authorList>
    </citation>
    <scope>NUCLEOTIDE SEQUENCE [LARGE SCALE GENOMIC DNA]</scope>
    <source>
        <strain evidence="1 2">RI</strain>
    </source>
</reference>
<protein>
    <submittedName>
        <fullName evidence="1">Uncharacterized protein</fullName>
    </submittedName>
</protein>
<reference evidence="1 2" key="1">
    <citation type="journal article" date="2012" name="Nucleic Acids Res.">
        <title>Sequencing of the smallest Apicomplexan genome from the human pathogen Babesia microti.</title>
        <authorList>
            <person name="Cornillot E."/>
            <person name="Hadj-Kaddour K."/>
            <person name="Dassouli A."/>
            <person name="Noel B."/>
            <person name="Ranwez V."/>
            <person name="Vacherie B."/>
            <person name="Augagneur Y."/>
            <person name="Bres V."/>
            <person name="Duclos A."/>
            <person name="Randazzo S."/>
            <person name="Carcy B."/>
            <person name="Debierre-Grockiego F."/>
            <person name="Delbecq S."/>
            <person name="Moubri-Menage K."/>
            <person name="Shams-Eldin H."/>
            <person name="Usmani-Brown S."/>
            <person name="Bringaud F."/>
            <person name="Wincker P."/>
            <person name="Vivares C.P."/>
            <person name="Schwarz R.T."/>
            <person name="Schetters T.P."/>
            <person name="Krause P.J."/>
            <person name="Gorenflot A."/>
            <person name="Berry V."/>
            <person name="Barbe V."/>
            <person name="Ben Mamoun C."/>
        </authorList>
    </citation>
    <scope>NUCLEOTIDE SEQUENCE [LARGE SCALE GENOMIC DNA]</scope>
    <source>
        <strain evidence="1 2">RI</strain>
    </source>
</reference>
<organism evidence="1 2">
    <name type="scientific">Babesia microti (strain RI)</name>
    <dbReference type="NCBI Taxonomy" id="1133968"/>
    <lineage>
        <taxon>Eukaryota</taxon>
        <taxon>Sar</taxon>
        <taxon>Alveolata</taxon>
        <taxon>Apicomplexa</taxon>
        <taxon>Aconoidasida</taxon>
        <taxon>Piroplasmida</taxon>
        <taxon>Babesiidae</taxon>
        <taxon>Babesia</taxon>
    </lineage>
</organism>
<dbReference type="AlphaFoldDB" id="A0A1R4ABB8"/>
<dbReference type="KEGG" id="bmic:BMR1_03g01150"/>
<keyword evidence="2" id="KW-1185">Reference proteome</keyword>
<dbReference type="Proteomes" id="UP000002899">
    <property type="component" value="Chromosome III"/>
</dbReference>
<gene>
    <name evidence="1" type="ORF">BMR1_03g01150</name>
</gene>
<name>A0A1R4ABB8_BABMR</name>
<dbReference type="RefSeq" id="XP_021338486.1">
    <property type="nucleotide sequence ID" value="XM_021481903.1"/>
</dbReference>
<dbReference type="EMBL" id="LN871598">
    <property type="protein sequence ID" value="SJK86313.1"/>
    <property type="molecule type" value="Genomic_DNA"/>
</dbReference>
<accession>A0A1R4ABB8</accession>
<sequence>MIRRIVARVRKYYKQLDLENVHSDKKNELFSEILANENLIAEHPVESCELFRYLYLNSYKSTPLFEFMSNNSISEDFIIYKLLIGSICNYLNGKNGLLDTKLFGNIHCMSTHFIQNHFVPREFLKALTKYYNNNSSDISSYCLDLVKNDNTKEIINCSVDLSLCGLGNSILLEKISDSVDNSKWFLSIAEKIQSAYVLSTAYTAKSYFGNDFNWIGGGSCDTIALKFPIKTLISLNNPQLISSKNAVSLLPIFAHLEYKSGGLDMLGQILLERVTNLSLWNVITTIDSLHKLDCRYIALLTKLSKICLDQIEAIPVDLLARITIQLHDLCEPEQLLVPQVSLKMGNLIAKNTGKEVLEKLKDIFSACGIKNLALDDFLLVVTQ</sequence>
<reference evidence="1 2" key="2">
    <citation type="journal article" date="2013" name="PLoS ONE">
        <title>Whole genome mapping and re-organization of the nuclear and mitochondrial genomes of Babesia microti isolates.</title>
        <authorList>
            <person name="Cornillot E."/>
            <person name="Dassouli A."/>
            <person name="Garg A."/>
            <person name="Pachikara N."/>
            <person name="Randazzo S."/>
            <person name="Depoix D."/>
            <person name="Carcy B."/>
            <person name="Delbecq S."/>
            <person name="Frutos R."/>
            <person name="Silva J.C."/>
            <person name="Sutton R."/>
            <person name="Krause P.J."/>
            <person name="Mamoun C.B."/>
        </authorList>
    </citation>
    <scope>NUCLEOTIDE SEQUENCE [LARGE SCALE GENOMIC DNA]</scope>
    <source>
        <strain evidence="1 2">RI</strain>
    </source>
</reference>
<dbReference type="GeneID" id="24424864"/>